<dbReference type="Proteomes" id="UP000663836">
    <property type="component" value="Unassembled WGS sequence"/>
</dbReference>
<gene>
    <name evidence="3" type="ORF">JBS370_LOCUS28806</name>
</gene>
<reference evidence="3" key="1">
    <citation type="submission" date="2021-02" db="EMBL/GenBank/DDBJ databases">
        <authorList>
            <person name="Nowell W R."/>
        </authorList>
    </citation>
    <scope>NUCLEOTIDE SEQUENCE</scope>
</reference>
<organism evidence="3 4">
    <name type="scientific">Rotaria sordida</name>
    <dbReference type="NCBI Taxonomy" id="392033"/>
    <lineage>
        <taxon>Eukaryota</taxon>
        <taxon>Metazoa</taxon>
        <taxon>Spiralia</taxon>
        <taxon>Gnathifera</taxon>
        <taxon>Rotifera</taxon>
        <taxon>Eurotatoria</taxon>
        <taxon>Bdelloidea</taxon>
        <taxon>Philodinida</taxon>
        <taxon>Philodinidae</taxon>
        <taxon>Rotaria</taxon>
    </lineage>
</organism>
<evidence type="ECO:0000313" key="3">
    <source>
        <dbReference type="EMBL" id="CAF4046640.1"/>
    </source>
</evidence>
<dbReference type="EMBL" id="CAJOBD010005937">
    <property type="protein sequence ID" value="CAF4046640.1"/>
    <property type="molecule type" value="Genomic_DNA"/>
</dbReference>
<dbReference type="GO" id="GO:0006511">
    <property type="term" value="P:ubiquitin-dependent protein catabolic process"/>
    <property type="evidence" value="ECO:0007669"/>
    <property type="project" value="InterPro"/>
</dbReference>
<sequence>MLISLGINSRLVYEEDFEIPFLKRLTEFYQLQSQKLLVENDASEYIRKVSMLNDAATQWIIDCFDESTKEHIIQVLEDELIKKHME</sequence>
<proteinExistence type="inferred from homology"/>
<comment type="similarity">
    <text evidence="1">Belongs to the cullin family.</text>
</comment>
<evidence type="ECO:0000313" key="4">
    <source>
        <dbReference type="Proteomes" id="UP000663836"/>
    </source>
</evidence>
<dbReference type="GO" id="GO:0031625">
    <property type="term" value="F:ubiquitin protein ligase binding"/>
    <property type="evidence" value="ECO:0007669"/>
    <property type="project" value="InterPro"/>
</dbReference>
<dbReference type="Gene3D" id="1.20.1310.10">
    <property type="entry name" value="Cullin Repeats"/>
    <property type="match status" value="1"/>
</dbReference>
<evidence type="ECO:0000256" key="1">
    <source>
        <dbReference type="ARBA" id="ARBA00006019"/>
    </source>
</evidence>
<dbReference type="Pfam" id="PF00888">
    <property type="entry name" value="Cullin"/>
    <property type="match status" value="1"/>
</dbReference>
<name>A0A819RFD5_9BILA</name>
<evidence type="ECO:0000259" key="2">
    <source>
        <dbReference type="Pfam" id="PF00888"/>
    </source>
</evidence>
<dbReference type="InterPro" id="IPR045093">
    <property type="entry name" value="Cullin"/>
</dbReference>
<dbReference type="InterPro" id="IPR001373">
    <property type="entry name" value="Cullin_N"/>
</dbReference>
<feature type="non-terminal residue" evidence="3">
    <location>
        <position position="86"/>
    </location>
</feature>
<dbReference type="AlphaFoldDB" id="A0A819RFD5"/>
<dbReference type="PANTHER" id="PTHR11932">
    <property type="entry name" value="CULLIN"/>
    <property type="match status" value="1"/>
</dbReference>
<comment type="caution">
    <text evidence="3">The sequence shown here is derived from an EMBL/GenBank/DDBJ whole genome shotgun (WGS) entry which is preliminary data.</text>
</comment>
<protein>
    <recommendedName>
        <fullName evidence="2">Cullin N-terminal domain-containing protein</fullName>
    </recommendedName>
</protein>
<dbReference type="InterPro" id="IPR016159">
    <property type="entry name" value="Cullin_repeat-like_dom_sf"/>
</dbReference>
<feature type="domain" description="Cullin N-terminal" evidence="2">
    <location>
        <begin position="1"/>
        <end position="86"/>
    </location>
</feature>
<accession>A0A819RFD5</accession>
<dbReference type="SUPFAM" id="SSF74788">
    <property type="entry name" value="Cullin repeat-like"/>
    <property type="match status" value="1"/>
</dbReference>